<accession>A0A5E7C7C2</accession>
<dbReference type="RefSeq" id="WP_150804016.1">
    <property type="nucleotide sequence ID" value="NZ_CABVHY010000011.1"/>
</dbReference>
<dbReference type="AlphaFoldDB" id="A0A5E7C7C2"/>
<dbReference type="Gene3D" id="2.60.40.2040">
    <property type="entry name" value="CFA/I fimbrial subunit E, pilin domain"/>
    <property type="match status" value="1"/>
</dbReference>
<evidence type="ECO:0000313" key="3">
    <source>
        <dbReference type="Proteomes" id="UP000379480"/>
    </source>
</evidence>
<evidence type="ECO:0008006" key="4">
    <source>
        <dbReference type="Google" id="ProtNLM"/>
    </source>
</evidence>
<protein>
    <recommendedName>
        <fullName evidence="4">Fimbrial assembly protein</fullName>
    </recommendedName>
</protein>
<name>A0A5E7C7C2_PSEFL</name>
<keyword evidence="1" id="KW-0732">Signal</keyword>
<dbReference type="Pfam" id="PF04449">
    <property type="entry name" value="Fimbrial_CS1"/>
    <property type="match status" value="1"/>
</dbReference>
<gene>
    <name evidence="2" type="ORF">PS723_02563</name>
</gene>
<evidence type="ECO:0000313" key="2">
    <source>
        <dbReference type="EMBL" id="VVO00031.1"/>
    </source>
</evidence>
<dbReference type="GO" id="GO:0009289">
    <property type="term" value="C:pilus"/>
    <property type="evidence" value="ECO:0007669"/>
    <property type="project" value="InterPro"/>
</dbReference>
<feature type="signal peptide" evidence="1">
    <location>
        <begin position="1"/>
        <end position="23"/>
    </location>
</feature>
<sequence precursor="true">MLKQLIFAVSLLSVSWAGSFAFAAQERETFEVSVTIPNHEFYVLPTDPGWMGREQKLTWDLVASELRPLRKHFDVKNANGGISARLEAEPYIYNGRDRIDLNVMFNNMKLTLVNAPVVSATDAKSGRKVMLEIAALIPTGGYLPGSYYGTVHMMFEAQNPEG</sequence>
<dbReference type="OrthoDB" id="6631372at2"/>
<dbReference type="EMBL" id="CABVHY010000011">
    <property type="protein sequence ID" value="VVO00031.1"/>
    <property type="molecule type" value="Genomic_DNA"/>
</dbReference>
<feature type="chain" id="PRO_5022749682" description="Fimbrial assembly protein" evidence="1">
    <location>
        <begin position="24"/>
        <end position="162"/>
    </location>
</feature>
<dbReference type="Proteomes" id="UP000379480">
    <property type="component" value="Unassembled WGS sequence"/>
</dbReference>
<organism evidence="2 3">
    <name type="scientific">Pseudomonas fluorescens</name>
    <dbReference type="NCBI Taxonomy" id="294"/>
    <lineage>
        <taxon>Bacteria</taxon>
        <taxon>Pseudomonadati</taxon>
        <taxon>Pseudomonadota</taxon>
        <taxon>Gammaproteobacteria</taxon>
        <taxon>Pseudomonadales</taxon>
        <taxon>Pseudomonadaceae</taxon>
        <taxon>Pseudomonas</taxon>
    </lineage>
</organism>
<evidence type="ECO:0000256" key="1">
    <source>
        <dbReference type="SAM" id="SignalP"/>
    </source>
</evidence>
<dbReference type="InterPro" id="IPR007540">
    <property type="entry name" value="Fimbrial_CS1-type"/>
</dbReference>
<reference evidence="2 3" key="1">
    <citation type="submission" date="2019-09" db="EMBL/GenBank/DDBJ databases">
        <authorList>
            <person name="Chandra G."/>
            <person name="Truman W A."/>
        </authorList>
    </citation>
    <scope>NUCLEOTIDE SEQUENCE [LARGE SCALE GENOMIC DNA]</scope>
    <source>
        <strain evidence="2">PS723</strain>
    </source>
</reference>
<proteinExistence type="predicted"/>